<sequence length="102" mass="11856">MFFSSWMNDVLAGFLLSGGTGLMGWVFLGRKWFTRLRSIVLLTFSAGVFWEGITPLYLTHSVRDPWDLAAYISGGILYWSLFFLLFVYNEHKDLRFSEDRLS</sequence>
<dbReference type="EMBL" id="PVNS01000001">
    <property type="protein sequence ID" value="PRO67217.1"/>
    <property type="molecule type" value="Genomic_DNA"/>
</dbReference>
<evidence type="ECO:0000313" key="3">
    <source>
        <dbReference type="Proteomes" id="UP000243650"/>
    </source>
</evidence>
<keyword evidence="1" id="KW-1133">Transmembrane helix</keyword>
<feature type="transmembrane region" description="Helical" evidence="1">
    <location>
        <begin position="6"/>
        <end position="27"/>
    </location>
</feature>
<comment type="caution">
    <text evidence="2">The sequence shown here is derived from an EMBL/GenBank/DDBJ whole genome shotgun (WGS) entry which is preliminary data.</text>
</comment>
<keyword evidence="3" id="KW-1185">Reference proteome</keyword>
<accession>A0A2P6MLQ0</accession>
<evidence type="ECO:0000313" key="2">
    <source>
        <dbReference type="EMBL" id="PRO67217.1"/>
    </source>
</evidence>
<proteinExistence type="predicted"/>
<protein>
    <submittedName>
        <fullName evidence="2">Uncharacterized protein</fullName>
    </submittedName>
</protein>
<reference evidence="2 3" key="1">
    <citation type="submission" date="2018-03" db="EMBL/GenBank/DDBJ databases">
        <title>Bacillus urumqiensis sp. nov., a moderately haloalkaliphilic bacterium isolated from a salt lake.</title>
        <authorList>
            <person name="Zhao B."/>
            <person name="Liao Z."/>
        </authorList>
    </citation>
    <scope>NUCLEOTIDE SEQUENCE [LARGE SCALE GENOMIC DNA]</scope>
    <source>
        <strain evidence="2 3">BZ-SZ-XJ18</strain>
    </source>
</reference>
<organism evidence="2 3">
    <name type="scientific">Alkalicoccus urumqiensis</name>
    <name type="common">Bacillus urumqiensis</name>
    <dbReference type="NCBI Taxonomy" id="1548213"/>
    <lineage>
        <taxon>Bacteria</taxon>
        <taxon>Bacillati</taxon>
        <taxon>Bacillota</taxon>
        <taxon>Bacilli</taxon>
        <taxon>Bacillales</taxon>
        <taxon>Bacillaceae</taxon>
        <taxon>Alkalicoccus</taxon>
    </lineage>
</organism>
<gene>
    <name evidence="2" type="ORF">C6I21_01250</name>
</gene>
<evidence type="ECO:0000256" key="1">
    <source>
        <dbReference type="SAM" id="Phobius"/>
    </source>
</evidence>
<name>A0A2P6MLQ0_ALKUR</name>
<dbReference type="AlphaFoldDB" id="A0A2P6MLQ0"/>
<feature type="transmembrane region" description="Helical" evidence="1">
    <location>
        <begin position="70"/>
        <end position="88"/>
    </location>
</feature>
<feature type="transmembrane region" description="Helical" evidence="1">
    <location>
        <begin position="39"/>
        <end position="58"/>
    </location>
</feature>
<dbReference type="Proteomes" id="UP000243650">
    <property type="component" value="Unassembled WGS sequence"/>
</dbReference>
<keyword evidence="1" id="KW-0472">Membrane</keyword>
<keyword evidence="1" id="KW-0812">Transmembrane</keyword>